<feature type="transmembrane region" description="Helical" evidence="1">
    <location>
        <begin position="63"/>
        <end position="94"/>
    </location>
</feature>
<dbReference type="AlphaFoldDB" id="A0A239N3H6"/>
<feature type="transmembrane region" description="Helical" evidence="1">
    <location>
        <begin position="215"/>
        <end position="235"/>
    </location>
</feature>
<reference evidence="3 4" key="2">
    <citation type="submission" date="2017-06" db="EMBL/GenBank/DDBJ databases">
        <authorList>
            <person name="Varghese N."/>
            <person name="Submissions S."/>
        </authorList>
    </citation>
    <scope>NUCLEOTIDE SEQUENCE [LARGE SCALE GENOMIC DNA]</scope>
    <source>
        <strain evidence="3 4">RLD-1</strain>
    </source>
</reference>
<name>A0A239N3H6_9PSED</name>
<dbReference type="EMBL" id="FNEC01000056">
    <property type="protein sequence ID" value="SDK89060.1"/>
    <property type="molecule type" value="Genomic_DNA"/>
</dbReference>
<keyword evidence="1" id="KW-1133">Transmembrane helix</keyword>
<dbReference type="Proteomes" id="UP000199693">
    <property type="component" value="Unassembled WGS sequence"/>
</dbReference>
<proteinExistence type="predicted"/>
<evidence type="ECO:0000313" key="2">
    <source>
        <dbReference type="EMBL" id="SDK89060.1"/>
    </source>
</evidence>
<dbReference type="RefSeq" id="WP_139210261.1">
    <property type="nucleotide sequence ID" value="NZ_FNEC01000056.1"/>
</dbReference>
<protein>
    <submittedName>
        <fullName evidence="2">Uncharacterized protein</fullName>
    </submittedName>
</protein>
<dbReference type="Proteomes" id="UP000198309">
    <property type="component" value="Unassembled WGS sequence"/>
</dbReference>
<reference evidence="2 5" key="1">
    <citation type="submission" date="2016-10" db="EMBL/GenBank/DDBJ databases">
        <authorList>
            <person name="de Groot N.N."/>
        </authorList>
    </citation>
    <scope>NUCLEOTIDE SEQUENCE [LARGE SCALE GENOMIC DNA]</scope>
    <source>
        <strain evidence="2 5">CCM 7361</strain>
    </source>
</reference>
<accession>A0A239N3H6</accession>
<gene>
    <name evidence="2" type="ORF">SAMN05216189_105622</name>
    <name evidence="3" type="ORF">SAMN06295949_13621</name>
</gene>
<dbReference type="EMBL" id="FZPC01000036">
    <property type="protein sequence ID" value="SNT49425.1"/>
    <property type="molecule type" value="Genomic_DNA"/>
</dbReference>
<organism evidence="2 5">
    <name type="scientific">Pseudomonas delhiensis</name>
    <dbReference type="NCBI Taxonomy" id="366289"/>
    <lineage>
        <taxon>Bacteria</taxon>
        <taxon>Pseudomonadati</taxon>
        <taxon>Pseudomonadota</taxon>
        <taxon>Gammaproteobacteria</taxon>
        <taxon>Pseudomonadales</taxon>
        <taxon>Pseudomonadaceae</taxon>
        <taxon>Pseudomonas</taxon>
    </lineage>
</organism>
<keyword evidence="1" id="KW-0812">Transmembrane</keyword>
<keyword evidence="4" id="KW-1185">Reference proteome</keyword>
<evidence type="ECO:0000313" key="5">
    <source>
        <dbReference type="Proteomes" id="UP000199693"/>
    </source>
</evidence>
<sequence>MAPLAHRSTMTICRDQPQRHTASSSNHHGWADYSLNYRFCSTGKGIEMISSEPRFVFNTTRNWLLVLAMLLSIPCLAFPWVTTPAIALLALFAWQRGQCVYVSDSYSRYCGVVLFQLLFLMPYLAALLIFILGTRKLGWPMGLSLTAAFFPAALTLVAHHLVRRCKIASLPYEIRNGRVYPVVERERRAGSLLWTGLGVGSMSLITPALRDNVAAGTVMTLGASTLSAVIVLGLWRNIASLRQLQEEERRKGVRYTFANLEEIHAWRSRSYTARLFARLDNALGKRRG</sequence>
<feature type="transmembrane region" description="Helical" evidence="1">
    <location>
        <begin position="137"/>
        <end position="158"/>
    </location>
</feature>
<feature type="transmembrane region" description="Helical" evidence="1">
    <location>
        <begin position="106"/>
        <end position="131"/>
    </location>
</feature>
<evidence type="ECO:0000256" key="1">
    <source>
        <dbReference type="SAM" id="Phobius"/>
    </source>
</evidence>
<evidence type="ECO:0000313" key="3">
    <source>
        <dbReference type="EMBL" id="SNT49425.1"/>
    </source>
</evidence>
<keyword evidence="1" id="KW-0472">Membrane</keyword>
<evidence type="ECO:0000313" key="4">
    <source>
        <dbReference type="Proteomes" id="UP000198309"/>
    </source>
</evidence>
<feature type="transmembrane region" description="Helical" evidence="1">
    <location>
        <begin position="192"/>
        <end position="209"/>
    </location>
</feature>